<dbReference type="InterPro" id="IPR042099">
    <property type="entry name" value="ANL_N_sf"/>
</dbReference>
<reference evidence="2 3" key="1">
    <citation type="journal article" date="2020" name="Genomics">
        <title>Complete, high-quality genomes from long-read metagenomic sequencing of two wolf lichen thalli reveals enigmatic genome architecture.</title>
        <authorList>
            <person name="McKenzie S.K."/>
            <person name="Walston R.F."/>
            <person name="Allen J.L."/>
        </authorList>
    </citation>
    <scope>NUCLEOTIDE SEQUENCE [LARGE SCALE GENOMIC DNA]</scope>
    <source>
        <strain evidence="2">WasteWater1</strain>
    </source>
</reference>
<dbReference type="Pfam" id="PF00550">
    <property type="entry name" value="PP-binding"/>
    <property type="match status" value="1"/>
</dbReference>
<dbReference type="PROSITE" id="PS50075">
    <property type="entry name" value="CARRIER"/>
    <property type="match status" value="1"/>
</dbReference>
<dbReference type="InterPro" id="IPR000873">
    <property type="entry name" value="AMP-dep_synth/lig_dom"/>
</dbReference>
<dbReference type="Pfam" id="PF00501">
    <property type="entry name" value="AMP-binding"/>
    <property type="match status" value="1"/>
</dbReference>
<comment type="caution">
    <text evidence="2">The sequence shown here is derived from an EMBL/GenBank/DDBJ whole genome shotgun (WGS) entry which is preliminary data.</text>
</comment>
<dbReference type="Gene3D" id="3.40.50.12780">
    <property type="entry name" value="N-terminal domain of ligase-like"/>
    <property type="match status" value="1"/>
</dbReference>
<gene>
    <name evidence="2" type="ORF">HO133_008189</name>
</gene>
<name>A0A8H6CS36_9LECA</name>
<sequence length="929" mass="103663">MHLNGLKDLLISRASGNRPRSLIIYRSGETTSGYSVQYDKLLSLALSNSRHFTCVKGFKQGSVVLLHLDNHLDNIIWFWSVLYAGGVPAMSTPFSNDTKQRERHICHLHTLLRDPICLTRLNLLDDFTDQEVLNIHTVETLLSTEASDICALTVLKCSSETELALLMLTSGSTGNAKAVGLSHEQILTAITSKSSVKDLDPGKPFLNWIGLDHVASMVEIHLQALYLNVDQIHIPSSEVLSDPLFFLELISKHSVARSFAPNFFLAKIREETESEPENAYLRLKELDLSCLRFLATGGETNVVDTCDAMSKLLCKYGAPKNAITPGFGMTETCAGAIFNCQCPDYDLENGYEFASLGTCMAGVQIRITVPVEDDETRVAVPNEAGNLELTGPVVFGEYYNNPSATAEAFTRDGWFKTGDRALIDTAGQLNLVGRWKDTIIVNGVKYLPHQIETAVEGLSLPEIVPGYIICFPYRSSGMETENICLVYSPNYPSNDVHSRINAQKAIVQVVMLQTGACPYILPLDSLLLQKSTLGKFSRAKIRKAMENGDYNKHKEENDALIQTYRASHYVPPANEMERLLLNEFANTVELFEEDFGVEKTILEMGVTSLHLIRLKQQIEKRLLIDEVPIVKIMAYPTVRSLARAIYDTHGPRKYDPVVRLQPNGSRTPLWLVHPGVGEILVFLGLAKSISDRPIFALRARGFDGEPYFESINQAVAVYHAAIKTQQPKGPYALAGYSYGTMLAFEITKVLEASGDEVRFLGSFNLPPHIKSRMEQLNWTQCLLHLSYFLGLITEQHADNAGNKFERRSKQNALAYIKSSADPARWAELSLSPESLSNWASLAFGLQSMARLYEPSGLVKTMDVFYATPLKVLALSRKEWLDGHLRKWTGFVDTEPRFHEVEGAHYTMIGPDHVFGFQKKLKRALKNRGV</sequence>
<dbReference type="InterPro" id="IPR001031">
    <property type="entry name" value="Thioesterase"/>
</dbReference>
<dbReference type="SUPFAM" id="SSF47336">
    <property type="entry name" value="ACP-like"/>
    <property type="match status" value="1"/>
</dbReference>
<dbReference type="GeneID" id="59336586"/>
<dbReference type="Gene3D" id="1.10.1200.10">
    <property type="entry name" value="ACP-like"/>
    <property type="match status" value="1"/>
</dbReference>
<proteinExistence type="predicted"/>
<dbReference type="Pfam" id="PF00975">
    <property type="entry name" value="Thioesterase"/>
    <property type="match status" value="1"/>
</dbReference>
<dbReference type="PANTHER" id="PTHR24096">
    <property type="entry name" value="LONG-CHAIN-FATTY-ACID--COA LIGASE"/>
    <property type="match status" value="1"/>
</dbReference>
<dbReference type="SUPFAM" id="SSF53474">
    <property type="entry name" value="alpha/beta-Hydrolases"/>
    <property type="match status" value="1"/>
</dbReference>
<evidence type="ECO:0000259" key="1">
    <source>
        <dbReference type="PROSITE" id="PS50075"/>
    </source>
</evidence>
<dbReference type="InterPro" id="IPR029058">
    <property type="entry name" value="AB_hydrolase_fold"/>
</dbReference>
<evidence type="ECO:0000313" key="2">
    <source>
        <dbReference type="EMBL" id="KAF6228459.1"/>
    </source>
</evidence>
<dbReference type="InterPro" id="IPR009081">
    <property type="entry name" value="PP-bd_ACP"/>
</dbReference>
<dbReference type="AlphaFoldDB" id="A0A8H6CS36"/>
<evidence type="ECO:0000313" key="3">
    <source>
        <dbReference type="Proteomes" id="UP000593566"/>
    </source>
</evidence>
<dbReference type="Gene3D" id="3.40.50.1820">
    <property type="entry name" value="alpha/beta hydrolase"/>
    <property type="match status" value="1"/>
</dbReference>
<accession>A0A8H6CS36</accession>
<dbReference type="Proteomes" id="UP000593566">
    <property type="component" value="Unassembled WGS sequence"/>
</dbReference>
<keyword evidence="3" id="KW-1185">Reference proteome</keyword>
<organism evidence="2 3">
    <name type="scientific">Letharia lupina</name>
    <dbReference type="NCBI Taxonomy" id="560253"/>
    <lineage>
        <taxon>Eukaryota</taxon>
        <taxon>Fungi</taxon>
        <taxon>Dikarya</taxon>
        <taxon>Ascomycota</taxon>
        <taxon>Pezizomycotina</taxon>
        <taxon>Lecanoromycetes</taxon>
        <taxon>OSLEUM clade</taxon>
        <taxon>Lecanoromycetidae</taxon>
        <taxon>Lecanorales</taxon>
        <taxon>Lecanorineae</taxon>
        <taxon>Parmeliaceae</taxon>
        <taxon>Letharia</taxon>
    </lineage>
</organism>
<dbReference type="SUPFAM" id="SSF56801">
    <property type="entry name" value="Acetyl-CoA synthetase-like"/>
    <property type="match status" value="1"/>
</dbReference>
<dbReference type="PROSITE" id="PS00455">
    <property type="entry name" value="AMP_BINDING"/>
    <property type="match status" value="1"/>
</dbReference>
<dbReference type="Gene3D" id="3.30.300.30">
    <property type="match status" value="1"/>
</dbReference>
<dbReference type="InterPro" id="IPR045851">
    <property type="entry name" value="AMP-bd_C_sf"/>
</dbReference>
<dbReference type="EMBL" id="JACCJB010000004">
    <property type="protein sequence ID" value="KAF6228459.1"/>
    <property type="molecule type" value="Genomic_DNA"/>
</dbReference>
<feature type="domain" description="Carrier" evidence="1">
    <location>
        <begin position="571"/>
        <end position="649"/>
    </location>
</feature>
<dbReference type="InterPro" id="IPR036736">
    <property type="entry name" value="ACP-like_sf"/>
</dbReference>
<protein>
    <recommendedName>
        <fullName evidence="1">Carrier domain-containing protein</fullName>
    </recommendedName>
</protein>
<dbReference type="GO" id="GO:0006633">
    <property type="term" value="P:fatty acid biosynthetic process"/>
    <property type="evidence" value="ECO:0007669"/>
    <property type="project" value="TreeGrafter"/>
</dbReference>
<dbReference type="PANTHER" id="PTHR24096:SF267">
    <property type="entry name" value="MALONATE--COA LIGASE ACSF3, MITOCHONDRIAL"/>
    <property type="match status" value="1"/>
</dbReference>
<dbReference type="GO" id="GO:0031957">
    <property type="term" value="F:very long-chain fatty acid-CoA ligase activity"/>
    <property type="evidence" value="ECO:0007669"/>
    <property type="project" value="TreeGrafter"/>
</dbReference>
<dbReference type="RefSeq" id="XP_037156393.1">
    <property type="nucleotide sequence ID" value="XM_037299057.1"/>
</dbReference>
<dbReference type="InterPro" id="IPR020845">
    <property type="entry name" value="AMP-binding_CS"/>
</dbReference>